<evidence type="ECO:0000313" key="1">
    <source>
        <dbReference type="EMBL" id="MPM63234.1"/>
    </source>
</evidence>
<dbReference type="AlphaFoldDB" id="A0A645BN64"/>
<comment type="caution">
    <text evidence="1">The sequence shown here is derived from an EMBL/GenBank/DDBJ whole genome shotgun (WGS) entry which is preliminary data.</text>
</comment>
<proteinExistence type="predicted"/>
<reference evidence="1" key="1">
    <citation type="submission" date="2019-08" db="EMBL/GenBank/DDBJ databases">
        <authorList>
            <person name="Kucharzyk K."/>
            <person name="Murdoch R.W."/>
            <person name="Higgins S."/>
            <person name="Loffler F."/>
        </authorList>
    </citation>
    <scope>NUCLEOTIDE SEQUENCE</scope>
</reference>
<organism evidence="1">
    <name type="scientific">bioreactor metagenome</name>
    <dbReference type="NCBI Taxonomy" id="1076179"/>
    <lineage>
        <taxon>unclassified sequences</taxon>
        <taxon>metagenomes</taxon>
        <taxon>ecological metagenomes</taxon>
    </lineage>
</organism>
<sequence>MRGIGDVYHRVNTKRFLQSGLQNDAFQQRKRQHTIPFNPNFLKRFFFRCEQLRNFVRNKFRVRFGLPCREETRNDIGTRENNIRFTLLKLQNQNMHVPAALLREYFVQKRRLSRVQKAS</sequence>
<name>A0A645BN64_9ZZZZ</name>
<dbReference type="EMBL" id="VSSQ01019293">
    <property type="protein sequence ID" value="MPM63234.1"/>
    <property type="molecule type" value="Genomic_DNA"/>
</dbReference>
<protein>
    <submittedName>
        <fullName evidence="1">Uncharacterized protein</fullName>
    </submittedName>
</protein>
<gene>
    <name evidence="1" type="ORF">SDC9_110114</name>
</gene>
<accession>A0A645BN64</accession>